<dbReference type="CDD" id="cd04185">
    <property type="entry name" value="GT_2_like_b"/>
    <property type="match status" value="1"/>
</dbReference>
<sequence length="305" mass="34920">MSITNKTIALVIVTYNRCNLLMEMLSSIENMSVKPDIVYVIDNNSSDNTSSVVTECDSRKNINIKYHNTGYNAGGAGGFYIGSKMAYEDGWDRIWLADDDIVLDKECLSNAMEYDDGRTILQPMRYNMDGSCAEISAIQYDLSNPFYLRPKRKTVQNIFNKNILSYDIQSIPFEGPIIPREVFNVIGFPDERFFIFNDDLDFAIRAQRAGFSIKCITNAKIVRKIPFVQSVALKTWKGYFMFRNYFRVQKVYGSSPLIYLRILLVFCLALGHSLVRMDINSIKMLCGALKDGLSQEFKLTEKYKP</sequence>
<organism evidence="2">
    <name type="scientific">Escherichia coli</name>
    <dbReference type="NCBI Taxonomy" id="562"/>
    <lineage>
        <taxon>Bacteria</taxon>
        <taxon>Pseudomonadati</taxon>
        <taxon>Pseudomonadota</taxon>
        <taxon>Gammaproteobacteria</taxon>
        <taxon>Enterobacterales</taxon>
        <taxon>Enterobacteriaceae</taxon>
        <taxon>Escherichia</taxon>
    </lineage>
</organism>
<reference evidence="2" key="1">
    <citation type="journal article" date="2014" name="DNA Res.">
        <title>A complete view of the genetic diversity of the Escherichia coli O-antigen biosynthesis gene cluster.</title>
        <authorList>
            <person name="Iguchi A."/>
            <person name="Iyoda S."/>
            <person name="Kikuchi T."/>
            <person name="Ogura Y."/>
            <person name="Katsura K."/>
            <person name="Ohnishi M."/>
            <person name="Hayashi T."/>
            <person name="Thomson N.R."/>
        </authorList>
    </citation>
    <scope>NUCLEOTIDE SEQUENCE</scope>
    <source>
        <strain evidence="2">Kattwijk</strain>
    </source>
</reference>
<dbReference type="InterPro" id="IPR029044">
    <property type="entry name" value="Nucleotide-diphossugar_trans"/>
</dbReference>
<protein>
    <submittedName>
        <fullName evidence="2">Putative glycosyltransferase</fullName>
    </submittedName>
</protein>
<evidence type="ECO:0000259" key="1">
    <source>
        <dbReference type="Pfam" id="PF00535"/>
    </source>
</evidence>
<proteinExistence type="predicted"/>
<feature type="domain" description="Glycosyltransferase 2-like" evidence="1">
    <location>
        <begin position="10"/>
        <end position="125"/>
    </location>
</feature>
<dbReference type="InterPro" id="IPR001173">
    <property type="entry name" value="Glyco_trans_2-like"/>
</dbReference>
<name>A0A0B1KEL3_ECOLX</name>
<dbReference type="EMBL" id="AB811609">
    <property type="protein sequence ID" value="BAQ00770.1"/>
    <property type="molecule type" value="Genomic_DNA"/>
</dbReference>
<dbReference type="PANTHER" id="PTHR43685">
    <property type="entry name" value="GLYCOSYLTRANSFERASE"/>
    <property type="match status" value="1"/>
</dbReference>
<accession>A0A0B1KEL3</accession>
<dbReference type="Gene3D" id="3.90.550.10">
    <property type="entry name" value="Spore Coat Polysaccharide Biosynthesis Protein SpsA, Chain A"/>
    <property type="match status" value="1"/>
</dbReference>
<dbReference type="Pfam" id="PF00535">
    <property type="entry name" value="Glycos_transf_2"/>
    <property type="match status" value="1"/>
</dbReference>
<dbReference type="PANTHER" id="PTHR43685:SF2">
    <property type="entry name" value="GLYCOSYLTRANSFERASE 2-LIKE DOMAIN-CONTAINING PROTEIN"/>
    <property type="match status" value="1"/>
</dbReference>
<dbReference type="SUPFAM" id="SSF53448">
    <property type="entry name" value="Nucleotide-diphospho-sugar transferases"/>
    <property type="match status" value="1"/>
</dbReference>
<dbReference type="GO" id="GO:0016740">
    <property type="term" value="F:transferase activity"/>
    <property type="evidence" value="ECO:0007669"/>
    <property type="project" value="UniProtKB-KW"/>
</dbReference>
<dbReference type="InterPro" id="IPR050834">
    <property type="entry name" value="Glycosyltransf_2"/>
</dbReference>
<dbReference type="AlphaFoldDB" id="A0A0B1KEL3"/>
<keyword evidence="2" id="KW-0808">Transferase</keyword>
<dbReference type="RefSeq" id="WP_032359818.1">
    <property type="nucleotide sequence ID" value="NZ_AP024114.1"/>
</dbReference>
<evidence type="ECO:0000313" key="2">
    <source>
        <dbReference type="EMBL" id="BAQ00770.1"/>
    </source>
</evidence>